<evidence type="ECO:0000259" key="3">
    <source>
        <dbReference type="PROSITE" id="PS50119"/>
    </source>
</evidence>
<comment type="caution">
    <text evidence="4">The sequence shown here is derived from an EMBL/GenBank/DDBJ whole genome shotgun (WGS) entry which is preliminary data.</text>
</comment>
<dbReference type="InterPro" id="IPR047153">
    <property type="entry name" value="TRIM45/56/19-like"/>
</dbReference>
<keyword evidence="1" id="KW-0862">Zinc</keyword>
<dbReference type="Proteomes" id="UP000828390">
    <property type="component" value="Unassembled WGS sequence"/>
</dbReference>
<dbReference type="Gene3D" id="3.30.160.60">
    <property type="entry name" value="Classic Zinc Finger"/>
    <property type="match status" value="1"/>
</dbReference>
<keyword evidence="5" id="KW-1185">Reference proteome</keyword>
<dbReference type="AlphaFoldDB" id="A0A9D4KBR4"/>
<dbReference type="PANTHER" id="PTHR25462">
    <property type="entry name" value="BONUS, ISOFORM C-RELATED"/>
    <property type="match status" value="1"/>
</dbReference>
<proteinExistence type="predicted"/>
<organism evidence="4 5">
    <name type="scientific">Dreissena polymorpha</name>
    <name type="common">Zebra mussel</name>
    <name type="synonym">Mytilus polymorpha</name>
    <dbReference type="NCBI Taxonomy" id="45954"/>
    <lineage>
        <taxon>Eukaryota</taxon>
        <taxon>Metazoa</taxon>
        <taxon>Spiralia</taxon>
        <taxon>Lophotrochozoa</taxon>
        <taxon>Mollusca</taxon>
        <taxon>Bivalvia</taxon>
        <taxon>Autobranchia</taxon>
        <taxon>Heteroconchia</taxon>
        <taxon>Euheterodonta</taxon>
        <taxon>Imparidentia</taxon>
        <taxon>Neoheterodontei</taxon>
        <taxon>Myida</taxon>
        <taxon>Dreissenoidea</taxon>
        <taxon>Dreissenidae</taxon>
        <taxon>Dreissena</taxon>
    </lineage>
</organism>
<keyword evidence="1" id="KW-0479">Metal-binding</keyword>
<dbReference type="SMART" id="SM00336">
    <property type="entry name" value="BBOX"/>
    <property type="match status" value="2"/>
</dbReference>
<dbReference type="PANTHER" id="PTHR25462:SF296">
    <property type="entry name" value="MEIOTIC P26, ISOFORM F"/>
    <property type="match status" value="1"/>
</dbReference>
<evidence type="ECO:0000313" key="4">
    <source>
        <dbReference type="EMBL" id="KAH3836381.1"/>
    </source>
</evidence>
<evidence type="ECO:0000256" key="2">
    <source>
        <dbReference type="SAM" id="Coils"/>
    </source>
</evidence>
<feature type="domain" description="B box-type" evidence="3">
    <location>
        <begin position="21"/>
        <end position="66"/>
    </location>
</feature>
<dbReference type="SUPFAM" id="SSF57845">
    <property type="entry name" value="B-box zinc-binding domain"/>
    <property type="match status" value="1"/>
</dbReference>
<dbReference type="Pfam" id="PF00643">
    <property type="entry name" value="zf-B_box"/>
    <property type="match status" value="1"/>
</dbReference>
<accession>A0A9D4KBR4</accession>
<dbReference type="GO" id="GO:0008270">
    <property type="term" value="F:zinc ion binding"/>
    <property type="evidence" value="ECO:0007669"/>
    <property type="project" value="UniProtKB-KW"/>
</dbReference>
<dbReference type="InterPro" id="IPR000315">
    <property type="entry name" value="Znf_B-box"/>
</dbReference>
<dbReference type="OrthoDB" id="6053863at2759"/>
<gene>
    <name evidence="4" type="ORF">DPMN_109751</name>
</gene>
<keyword evidence="2" id="KW-0175">Coiled coil</keyword>
<protein>
    <recommendedName>
        <fullName evidence="3">B box-type domain-containing protein</fullName>
    </recommendedName>
</protein>
<dbReference type="CDD" id="cd19757">
    <property type="entry name" value="Bbox1"/>
    <property type="match status" value="1"/>
</dbReference>
<dbReference type="SUPFAM" id="SSF63825">
    <property type="entry name" value="YWTD domain"/>
    <property type="match status" value="1"/>
</dbReference>
<name>A0A9D4KBR4_DREPO</name>
<reference evidence="4" key="2">
    <citation type="submission" date="2020-11" db="EMBL/GenBank/DDBJ databases">
        <authorList>
            <person name="McCartney M.A."/>
            <person name="Auch B."/>
            <person name="Kono T."/>
            <person name="Mallez S."/>
            <person name="Becker A."/>
            <person name="Gohl D.M."/>
            <person name="Silverstein K.A.T."/>
            <person name="Koren S."/>
            <person name="Bechman K.B."/>
            <person name="Herman A."/>
            <person name="Abrahante J.E."/>
            <person name="Garbe J."/>
        </authorList>
    </citation>
    <scope>NUCLEOTIDE SEQUENCE</scope>
    <source>
        <strain evidence="4">Duluth1</strain>
        <tissue evidence="4">Whole animal</tissue>
    </source>
</reference>
<evidence type="ECO:0000313" key="5">
    <source>
        <dbReference type="Proteomes" id="UP000828390"/>
    </source>
</evidence>
<keyword evidence="1" id="KW-0863">Zinc-finger</keyword>
<evidence type="ECO:0000256" key="1">
    <source>
        <dbReference type="PROSITE-ProRule" id="PRU00024"/>
    </source>
</evidence>
<dbReference type="Gene3D" id="2.120.10.30">
    <property type="entry name" value="TolB, C-terminal domain"/>
    <property type="match status" value="1"/>
</dbReference>
<feature type="coiled-coil region" evidence="2">
    <location>
        <begin position="173"/>
        <end position="200"/>
    </location>
</feature>
<dbReference type="EMBL" id="JAIWYP010000004">
    <property type="protein sequence ID" value="KAH3836381.1"/>
    <property type="molecule type" value="Genomic_DNA"/>
</dbReference>
<feature type="domain" description="B box-type" evidence="3">
    <location>
        <begin position="75"/>
        <end position="109"/>
    </location>
</feature>
<reference evidence="4" key="1">
    <citation type="journal article" date="2019" name="bioRxiv">
        <title>The Genome of the Zebra Mussel, Dreissena polymorpha: A Resource for Invasive Species Research.</title>
        <authorList>
            <person name="McCartney M.A."/>
            <person name="Auch B."/>
            <person name="Kono T."/>
            <person name="Mallez S."/>
            <person name="Zhang Y."/>
            <person name="Obille A."/>
            <person name="Becker A."/>
            <person name="Abrahante J.E."/>
            <person name="Garbe J."/>
            <person name="Badalamenti J.P."/>
            <person name="Herman A."/>
            <person name="Mangelson H."/>
            <person name="Liachko I."/>
            <person name="Sullivan S."/>
            <person name="Sone E.D."/>
            <person name="Koren S."/>
            <person name="Silverstein K.A.T."/>
            <person name="Beckman K.B."/>
            <person name="Gohl D.M."/>
        </authorList>
    </citation>
    <scope>NUCLEOTIDE SEQUENCE</scope>
    <source>
        <strain evidence="4">Duluth1</strain>
        <tissue evidence="4">Whole animal</tissue>
    </source>
</reference>
<dbReference type="PROSITE" id="PS50119">
    <property type="entry name" value="ZF_BBOX"/>
    <property type="match status" value="2"/>
</dbReference>
<dbReference type="InterPro" id="IPR011042">
    <property type="entry name" value="6-blade_b-propeller_TolB-like"/>
</dbReference>
<sequence>MTHRKKNETSETELDFVSRTCDPCKFENTESTAQGFCRTCREYLCEKCEKFHKKFQATRSHKIVHGILMPKPVQAHMKSCEFHRNNPVEYYCKDHNDVICAECKELKHKICMGVVSLAFFQSTETGKDKFDHVTKKLEKTIDDFKNVLELRKLDKEDLDKQKDTCQKRIWELRADFNTYLDNLEKELHEELNEIHAEETKINKEHELICEKSVEILEGSLETVSGVVKTEDPVAAFATYTKANKKVNEYRRVLKDVKRDARTVEIKLVPAKELAECMQKMICLGNIQTLIVPKTYHLKLKELRKENMRVVETLVHSVRMPGDDEKHDCEVTGSTFLQDGSLVVCDKHNYKVKLLDRLFICKHSIKLDGAPWDVAEVNTKWIVTTLPFAKKLVFLQADVDAGLLKGRSIQTDRMCWGIAVTATDIIVSCHDNPGNGKIHILDKRGHAKNVLGAKAEEASYIFDLPSYLAVSADGEKLFIADGDLKRTVTCMSKKNGEIIYDYSVSPFGYSKTTNISEYQNPWSFKIIVDEEDHVFANLGDKDMIQVITDKGLKDKTLLRNTEKLFGPHTMSYRETDACLVIGLWDQVQSFRFKEIEIKT</sequence>
<feature type="coiled-coil region" evidence="2">
    <location>
        <begin position="239"/>
        <end position="266"/>
    </location>
</feature>